<evidence type="ECO:0000313" key="2">
    <source>
        <dbReference type="EMBL" id="GFA60981.1"/>
    </source>
</evidence>
<feature type="non-terminal residue" evidence="2">
    <location>
        <position position="1"/>
    </location>
</feature>
<dbReference type="Pfam" id="PF13960">
    <property type="entry name" value="DUF4218"/>
    <property type="match status" value="1"/>
</dbReference>
<name>A0A699JYY4_TANCI</name>
<dbReference type="AlphaFoldDB" id="A0A699JYY4"/>
<dbReference type="InterPro" id="IPR004242">
    <property type="entry name" value="Transposase_21"/>
</dbReference>
<comment type="caution">
    <text evidence="2">The sequence shown here is derived from an EMBL/GenBank/DDBJ whole genome shotgun (WGS) entry which is preliminary data.</text>
</comment>
<dbReference type="EMBL" id="BKCJ010454597">
    <property type="protein sequence ID" value="GFA60981.1"/>
    <property type="molecule type" value="Genomic_DNA"/>
</dbReference>
<dbReference type="PANTHER" id="PTHR48258:SF14">
    <property type="entry name" value="OS02G0583300 PROTEIN"/>
    <property type="match status" value="1"/>
</dbReference>
<accession>A0A699JYY4</accession>
<dbReference type="InterPro" id="IPR025452">
    <property type="entry name" value="DUF4218"/>
</dbReference>
<gene>
    <name evidence="2" type="ORF">Tci_632953</name>
</gene>
<dbReference type="PANTHER" id="PTHR48258">
    <property type="entry name" value="DUF4218 DOMAIN-CONTAINING PROTEIN-RELATED"/>
    <property type="match status" value="1"/>
</dbReference>
<reference evidence="2" key="1">
    <citation type="journal article" date="2019" name="Sci. Rep.">
        <title>Draft genome of Tanacetum cinerariifolium, the natural source of mosquito coil.</title>
        <authorList>
            <person name="Yamashiro T."/>
            <person name="Shiraishi A."/>
            <person name="Satake H."/>
            <person name="Nakayama K."/>
        </authorList>
    </citation>
    <scope>NUCLEOTIDE SEQUENCE</scope>
</reference>
<evidence type="ECO:0000259" key="1">
    <source>
        <dbReference type="Pfam" id="PF13960"/>
    </source>
</evidence>
<organism evidence="2">
    <name type="scientific">Tanacetum cinerariifolium</name>
    <name type="common">Dalmatian daisy</name>
    <name type="synonym">Chrysanthemum cinerariifolium</name>
    <dbReference type="NCBI Taxonomy" id="118510"/>
    <lineage>
        <taxon>Eukaryota</taxon>
        <taxon>Viridiplantae</taxon>
        <taxon>Streptophyta</taxon>
        <taxon>Embryophyta</taxon>
        <taxon>Tracheophyta</taxon>
        <taxon>Spermatophyta</taxon>
        <taxon>Magnoliopsida</taxon>
        <taxon>eudicotyledons</taxon>
        <taxon>Gunneridae</taxon>
        <taxon>Pentapetalae</taxon>
        <taxon>asterids</taxon>
        <taxon>campanulids</taxon>
        <taxon>Asterales</taxon>
        <taxon>Asteraceae</taxon>
        <taxon>Asteroideae</taxon>
        <taxon>Anthemideae</taxon>
        <taxon>Anthemidinae</taxon>
        <taxon>Tanacetum</taxon>
    </lineage>
</organism>
<feature type="domain" description="DUF4218" evidence="1">
    <location>
        <begin position="198"/>
        <end position="268"/>
    </location>
</feature>
<proteinExistence type="predicted"/>
<protein>
    <recommendedName>
        <fullName evidence="1">DUF4218 domain-containing protein</fullName>
    </recommendedName>
</protein>
<sequence>FLIIPRLQRLYKSSHSTKEMIWDATGKCTEPGKMQHPVNGRAWNKFDTKYLDFLKEPKNVRLGLAADGFNPDPPKEFGQDEILAQLDRLPTRVKGLWLGKTKNGKCLKPQATYSFTPENRKKFCQFIKGVKLPDGFRSCFKYKVTDNDTNITGMKSHDCHIMMQCLLPYGLQQYLPDKIGKPIIELCSLFKQICSATLMEDDMLKSQIKALEGGPIRPWWMFPFEIYMKELKGYVRNKAKQEGSILKGYVAEEALTFNSHYFLCVTTKLIISTVMWIPLPQRVSFRCFNRLNDLDNETLHIDGQSTEVDAPPYIIDVVEEDDDIIDDEDAFPHDLADFDDEDLINVDDDGVDKVYSSEEED</sequence>
<dbReference type="Pfam" id="PF02992">
    <property type="entry name" value="Transposase_21"/>
    <property type="match status" value="1"/>
</dbReference>